<dbReference type="AlphaFoldDB" id="A0A5R9FIW6"/>
<comment type="caution">
    <text evidence="5">The sequence shown here is derived from an EMBL/GenBank/DDBJ whole genome shotgun (WGS) entry which is preliminary data.</text>
</comment>
<evidence type="ECO:0000313" key="5">
    <source>
        <dbReference type="EMBL" id="TLS43777.1"/>
    </source>
</evidence>
<proteinExistence type="predicted"/>
<feature type="compositionally biased region" description="Basic and acidic residues" evidence="3">
    <location>
        <begin position="372"/>
        <end position="383"/>
    </location>
</feature>
<evidence type="ECO:0000313" key="6">
    <source>
        <dbReference type="Proteomes" id="UP000305906"/>
    </source>
</evidence>
<dbReference type="PANTHER" id="PTHR13789:SF268">
    <property type="entry name" value="5-METHYLPHENAZINE-1-CARBOXYLATE 1-MONOOXYGENASE"/>
    <property type="match status" value="1"/>
</dbReference>
<keyword evidence="6" id="KW-1185">Reference proteome</keyword>
<name>A0A5R9FIW6_9ACTN</name>
<reference evidence="5 6" key="1">
    <citation type="submission" date="2019-05" db="EMBL/GenBank/DDBJ databases">
        <title>Streptomyces sp. NEAU-C151, a novel actinomycete isolated from soil.</title>
        <authorList>
            <person name="Han L."/>
            <person name="Jiang H."/>
        </authorList>
    </citation>
    <scope>NUCLEOTIDE SEQUENCE [LARGE SCALE GENOMIC DNA]</scope>
    <source>
        <strain evidence="5 6">NEAU-C151</strain>
    </source>
</reference>
<dbReference type="SUPFAM" id="SSF51905">
    <property type="entry name" value="FAD/NAD(P)-binding domain"/>
    <property type="match status" value="1"/>
</dbReference>
<dbReference type="RefSeq" id="WP_138047159.1">
    <property type="nucleotide sequence ID" value="NZ_VBZC01000026.1"/>
</dbReference>
<dbReference type="PRINTS" id="PR00420">
    <property type="entry name" value="RNGMNOXGNASE"/>
</dbReference>
<evidence type="ECO:0000259" key="4">
    <source>
        <dbReference type="Pfam" id="PF01494"/>
    </source>
</evidence>
<organism evidence="5 6">
    <name type="scientific">Streptomyces montanus</name>
    <dbReference type="NCBI Taxonomy" id="2580423"/>
    <lineage>
        <taxon>Bacteria</taxon>
        <taxon>Bacillati</taxon>
        <taxon>Actinomycetota</taxon>
        <taxon>Actinomycetes</taxon>
        <taxon>Kitasatosporales</taxon>
        <taxon>Streptomycetaceae</taxon>
        <taxon>Streptomyces</taxon>
    </lineage>
</organism>
<evidence type="ECO:0000256" key="2">
    <source>
        <dbReference type="ARBA" id="ARBA00023033"/>
    </source>
</evidence>
<feature type="region of interest" description="Disordered" evidence="3">
    <location>
        <begin position="372"/>
        <end position="403"/>
    </location>
</feature>
<dbReference type="Gene3D" id="3.50.50.60">
    <property type="entry name" value="FAD/NAD(P)-binding domain"/>
    <property type="match status" value="1"/>
</dbReference>
<dbReference type="Gene3D" id="3.30.9.30">
    <property type="match status" value="1"/>
</dbReference>
<keyword evidence="1" id="KW-0560">Oxidoreductase</keyword>
<dbReference type="GO" id="GO:0004497">
    <property type="term" value="F:monooxygenase activity"/>
    <property type="evidence" value="ECO:0007669"/>
    <property type="project" value="UniProtKB-KW"/>
</dbReference>
<dbReference type="InterPro" id="IPR050493">
    <property type="entry name" value="FAD-dep_Monooxygenase_BioMet"/>
</dbReference>
<evidence type="ECO:0000256" key="1">
    <source>
        <dbReference type="ARBA" id="ARBA00023002"/>
    </source>
</evidence>
<dbReference type="PANTHER" id="PTHR13789">
    <property type="entry name" value="MONOOXYGENASE"/>
    <property type="match status" value="1"/>
</dbReference>
<dbReference type="SUPFAM" id="SSF54373">
    <property type="entry name" value="FAD-linked reductases, C-terminal domain"/>
    <property type="match status" value="1"/>
</dbReference>
<keyword evidence="2" id="KW-0503">Monooxygenase</keyword>
<dbReference type="Proteomes" id="UP000305906">
    <property type="component" value="Unassembled WGS sequence"/>
</dbReference>
<dbReference type="Pfam" id="PF01494">
    <property type="entry name" value="FAD_binding_3"/>
    <property type="match status" value="1"/>
</dbReference>
<accession>A0A5R9FIW6</accession>
<dbReference type="InterPro" id="IPR002938">
    <property type="entry name" value="FAD-bd"/>
</dbReference>
<gene>
    <name evidence="5" type="ORF">FE633_23550</name>
</gene>
<feature type="domain" description="FAD-binding" evidence="4">
    <location>
        <begin position="8"/>
        <end position="361"/>
    </location>
</feature>
<sequence>MTTHQTDDIVIAGAGLGGLTAALVLHDYGIRATVLEAAEEIRPLGVGINIQPAAVTELLTLGLGDALARTGIRTAEHRYLDHLGTVLWTEARGMAGGHVSPQYSIHRGELQMLLVEAVRDRLGPDAIRTGVRVRGFEETDGGVRVHATASGSPATYEGAALIGADGIHSVVRAQLHPDGPALSGGRAHMWRGLTELDGFLDGHTMIVASDDTGARMIAYPVSAQHAARGQALVNWVCLVPTEPEPGEVSAWNRPGRLEDILPHFAHWKFGWIDIPALLAGGGPILHYPMVDRDPLKQWGTGRVTLLGDAAHPMYPIGANGGSQAILDAVTLATELFERDEVTAALRRYEEIRRPRTAEIVRANRTMDRAERDLAARPEQDKSGALETITSSYRASVEHRHPVA</sequence>
<dbReference type="InterPro" id="IPR036188">
    <property type="entry name" value="FAD/NAD-bd_sf"/>
</dbReference>
<dbReference type="GO" id="GO:0071949">
    <property type="term" value="F:FAD binding"/>
    <property type="evidence" value="ECO:0007669"/>
    <property type="project" value="InterPro"/>
</dbReference>
<dbReference type="NCBIfam" id="NF005720">
    <property type="entry name" value="PRK07538.1"/>
    <property type="match status" value="1"/>
</dbReference>
<dbReference type="EMBL" id="VBZC01000026">
    <property type="protein sequence ID" value="TLS43777.1"/>
    <property type="molecule type" value="Genomic_DNA"/>
</dbReference>
<evidence type="ECO:0000256" key="3">
    <source>
        <dbReference type="SAM" id="MobiDB-lite"/>
    </source>
</evidence>
<protein>
    <submittedName>
        <fullName evidence="5">Flavin-dependent oxidoreductase</fullName>
    </submittedName>
</protein>